<organism evidence="3 4">
    <name type="scientific">Natronospira bacteriovora</name>
    <dbReference type="NCBI Taxonomy" id="3069753"/>
    <lineage>
        <taxon>Bacteria</taxon>
        <taxon>Pseudomonadati</taxon>
        <taxon>Pseudomonadota</taxon>
        <taxon>Gammaproteobacteria</taxon>
        <taxon>Natronospirales</taxon>
        <taxon>Natronospiraceae</taxon>
        <taxon>Natronospira</taxon>
    </lineage>
</organism>
<comment type="caution">
    <text evidence="3">The sequence shown here is derived from an EMBL/GenBank/DDBJ whole genome shotgun (WGS) entry which is preliminary data.</text>
</comment>
<reference evidence="3 4" key="1">
    <citation type="submission" date="2023-08" db="EMBL/GenBank/DDBJ databases">
        <title>Whole-genome sequencing of halo(alkali)philic microorganisms from hypersaline lakes.</title>
        <authorList>
            <person name="Sorokin D.Y."/>
            <person name="Abbas B."/>
            <person name="Merkel A.Y."/>
        </authorList>
    </citation>
    <scope>NUCLEOTIDE SEQUENCE [LARGE SCALE GENOMIC DNA]</scope>
    <source>
        <strain evidence="3 4">AB-CW4</strain>
    </source>
</reference>
<dbReference type="RefSeq" id="WP_306726807.1">
    <property type="nucleotide sequence ID" value="NZ_JAVDDT010000001.1"/>
</dbReference>
<feature type="domain" description="Smr" evidence="2">
    <location>
        <begin position="97"/>
        <end position="178"/>
    </location>
</feature>
<dbReference type="EMBL" id="JAVDDT010000001">
    <property type="protein sequence ID" value="MDQ2068316.1"/>
    <property type="molecule type" value="Genomic_DNA"/>
</dbReference>
<dbReference type="InterPro" id="IPR036063">
    <property type="entry name" value="Smr_dom_sf"/>
</dbReference>
<feature type="compositionally biased region" description="Basic and acidic residues" evidence="1">
    <location>
        <begin position="18"/>
        <end position="35"/>
    </location>
</feature>
<evidence type="ECO:0000259" key="2">
    <source>
        <dbReference type="PROSITE" id="PS50828"/>
    </source>
</evidence>
<dbReference type="PANTHER" id="PTHR35562:SF2">
    <property type="entry name" value="DNA ENDONUCLEASE SMRA-RELATED"/>
    <property type="match status" value="1"/>
</dbReference>
<sequence length="180" mass="20340">MSQRNSLSDEDIALFRESLDGVRPLPDDNRAERASRRPPPRARFRRADEEAVKEASLAGDWEELPETGEVLQYARPGVRRDVLRRLRRGRIPVRDELDLHGLNWRDARLCVAYFLAECQARDIRCVRLIHGKGLRSGNNGPVIKTRLNSYLQKRSDVIAFCSARQNDGGTGAMYVLVGGG</sequence>
<dbReference type="Pfam" id="PF01713">
    <property type="entry name" value="Smr"/>
    <property type="match status" value="1"/>
</dbReference>
<dbReference type="SUPFAM" id="SSF160443">
    <property type="entry name" value="SMR domain-like"/>
    <property type="match status" value="1"/>
</dbReference>
<dbReference type="PANTHER" id="PTHR35562">
    <property type="entry name" value="DNA ENDONUCLEASE SMRA-RELATED"/>
    <property type="match status" value="1"/>
</dbReference>
<dbReference type="Proteomes" id="UP001239019">
    <property type="component" value="Unassembled WGS sequence"/>
</dbReference>
<gene>
    <name evidence="3" type="ORF">RBH19_00325</name>
</gene>
<protein>
    <submittedName>
        <fullName evidence="3">Smr/MutS family protein</fullName>
    </submittedName>
</protein>
<dbReference type="InterPro" id="IPR002625">
    <property type="entry name" value="Smr_dom"/>
</dbReference>
<evidence type="ECO:0000313" key="4">
    <source>
        <dbReference type="Proteomes" id="UP001239019"/>
    </source>
</evidence>
<name>A0ABU0W2X9_9GAMM</name>
<keyword evidence="4" id="KW-1185">Reference proteome</keyword>
<dbReference type="PROSITE" id="PS50828">
    <property type="entry name" value="SMR"/>
    <property type="match status" value="1"/>
</dbReference>
<feature type="region of interest" description="Disordered" evidence="1">
    <location>
        <begin position="18"/>
        <end position="50"/>
    </location>
</feature>
<dbReference type="SMART" id="SM00463">
    <property type="entry name" value="SMR"/>
    <property type="match status" value="1"/>
</dbReference>
<proteinExistence type="predicted"/>
<accession>A0ABU0W2X9</accession>
<evidence type="ECO:0000313" key="3">
    <source>
        <dbReference type="EMBL" id="MDQ2068316.1"/>
    </source>
</evidence>
<evidence type="ECO:0000256" key="1">
    <source>
        <dbReference type="SAM" id="MobiDB-lite"/>
    </source>
</evidence>
<dbReference type="Gene3D" id="3.30.1370.110">
    <property type="match status" value="1"/>
</dbReference>